<name>A0ABC8T1R1_9AQUA</name>
<gene>
    <name evidence="1" type="ORF">ILEXP_LOCUS12503</name>
    <name evidence="2" type="ORF">ILEXP_LOCUS32268</name>
</gene>
<reference evidence="2 3" key="1">
    <citation type="submission" date="2024-02" db="EMBL/GenBank/DDBJ databases">
        <authorList>
            <person name="Vignale AGUSTIN F."/>
            <person name="Sosa J E."/>
            <person name="Modenutti C."/>
        </authorList>
    </citation>
    <scope>NUCLEOTIDE SEQUENCE [LARGE SCALE GENOMIC DNA]</scope>
</reference>
<protein>
    <submittedName>
        <fullName evidence="2">Uncharacterized protein</fullName>
    </submittedName>
</protein>
<evidence type="ECO:0000313" key="2">
    <source>
        <dbReference type="EMBL" id="CAK9163232.1"/>
    </source>
</evidence>
<proteinExistence type="predicted"/>
<evidence type="ECO:0000313" key="1">
    <source>
        <dbReference type="EMBL" id="CAK9144737.1"/>
    </source>
</evidence>
<keyword evidence="3" id="KW-1185">Reference proteome</keyword>
<dbReference type="PANTHER" id="PTHR35692">
    <property type="entry name" value="F26F24.11"/>
    <property type="match status" value="1"/>
</dbReference>
<accession>A0ABC8T1R1</accession>
<dbReference type="AlphaFoldDB" id="A0ABC8T1R1"/>
<dbReference type="EMBL" id="CAUOFW020003977">
    <property type="protein sequence ID" value="CAK9163232.1"/>
    <property type="molecule type" value="Genomic_DNA"/>
</dbReference>
<sequence>MESGSPPRPICCFWYSSPKNHRKKSKGTACLSKFDIEDNGNWGRNGEILSDMSTFSVEEQERRLKKAMAEEKRVCREAERVVEWVKQESARLDVSAIKNIVRQEDETIK</sequence>
<dbReference type="PANTHER" id="PTHR35692:SF5">
    <property type="entry name" value="REMORIN C-TERMINAL DOMAIN-CONTAINING PROTEIN"/>
    <property type="match status" value="1"/>
</dbReference>
<evidence type="ECO:0000313" key="3">
    <source>
        <dbReference type="Proteomes" id="UP001642360"/>
    </source>
</evidence>
<comment type="caution">
    <text evidence="2">The sequence shown here is derived from an EMBL/GenBank/DDBJ whole genome shotgun (WGS) entry which is preliminary data.</text>
</comment>
<organism evidence="2 3">
    <name type="scientific">Ilex paraguariensis</name>
    <name type="common">yerba mate</name>
    <dbReference type="NCBI Taxonomy" id="185542"/>
    <lineage>
        <taxon>Eukaryota</taxon>
        <taxon>Viridiplantae</taxon>
        <taxon>Streptophyta</taxon>
        <taxon>Embryophyta</taxon>
        <taxon>Tracheophyta</taxon>
        <taxon>Spermatophyta</taxon>
        <taxon>Magnoliopsida</taxon>
        <taxon>eudicotyledons</taxon>
        <taxon>Gunneridae</taxon>
        <taxon>Pentapetalae</taxon>
        <taxon>asterids</taxon>
        <taxon>campanulids</taxon>
        <taxon>Aquifoliales</taxon>
        <taxon>Aquifoliaceae</taxon>
        <taxon>Ilex</taxon>
    </lineage>
</organism>
<dbReference type="EMBL" id="CAUOFW020001417">
    <property type="protein sequence ID" value="CAK9144737.1"/>
    <property type="molecule type" value="Genomic_DNA"/>
</dbReference>
<dbReference type="Proteomes" id="UP001642360">
    <property type="component" value="Unassembled WGS sequence"/>
</dbReference>